<organism evidence="4 6">
    <name type="scientific">Clostridium formicaceticum</name>
    <dbReference type="NCBI Taxonomy" id="1497"/>
    <lineage>
        <taxon>Bacteria</taxon>
        <taxon>Bacillati</taxon>
        <taxon>Bacillota</taxon>
        <taxon>Clostridia</taxon>
        <taxon>Eubacteriales</taxon>
        <taxon>Clostridiaceae</taxon>
        <taxon>Clostridium</taxon>
    </lineage>
</organism>
<evidence type="ECO:0000313" key="5">
    <source>
        <dbReference type="Proteomes" id="UP000177894"/>
    </source>
</evidence>
<protein>
    <recommendedName>
        <fullName evidence="2">Bypass of forespore C C-terminal domain-containing protein</fullName>
    </recommendedName>
</protein>
<reference evidence="4 6" key="2">
    <citation type="submission" date="2017-03" db="EMBL/GenBank/DDBJ databases">
        <title>Complete sequence of Clostridium formicaceticum DSM 92.</title>
        <authorList>
            <person name="Poehlein A."/>
            <person name="Karl M."/>
            <person name="Bengelsdorf F.R."/>
            <person name="Duerre P."/>
            <person name="Daniel R."/>
        </authorList>
    </citation>
    <scope>NUCLEOTIDE SEQUENCE [LARGE SCALE GENOMIC DNA]</scope>
    <source>
        <strain evidence="4 6">DSM 92</strain>
    </source>
</reference>
<feature type="domain" description="Bypass of forespore C C-terminal" evidence="2">
    <location>
        <begin position="143"/>
        <end position="212"/>
    </location>
</feature>
<dbReference type="Proteomes" id="UP000192478">
    <property type="component" value="Chromosome"/>
</dbReference>
<keyword evidence="1" id="KW-0472">Membrane</keyword>
<dbReference type="InterPro" id="IPR015050">
    <property type="entry name" value="BofC_C"/>
</dbReference>
<dbReference type="EMBL" id="CP020559">
    <property type="protein sequence ID" value="ARE87415.1"/>
    <property type="molecule type" value="Genomic_DNA"/>
</dbReference>
<dbReference type="AlphaFoldDB" id="A0AAC9RLA8"/>
<proteinExistence type="predicted"/>
<evidence type="ECO:0000313" key="6">
    <source>
        <dbReference type="Proteomes" id="UP000192478"/>
    </source>
</evidence>
<dbReference type="RefSeq" id="WP_070969400.1">
    <property type="nucleotide sequence ID" value="NZ_CP017603.1"/>
</dbReference>
<keyword evidence="1" id="KW-1133">Transmembrane helix</keyword>
<gene>
    <name evidence="3" type="ORF">BJL90_14355</name>
    <name evidence="4" type="ORF">CLFO_18150</name>
</gene>
<evidence type="ECO:0000313" key="4">
    <source>
        <dbReference type="EMBL" id="ARE87415.1"/>
    </source>
</evidence>
<keyword evidence="1" id="KW-0812">Transmembrane</keyword>
<feature type="transmembrane region" description="Helical" evidence="1">
    <location>
        <begin position="12"/>
        <end position="31"/>
    </location>
</feature>
<evidence type="ECO:0000256" key="1">
    <source>
        <dbReference type="SAM" id="Phobius"/>
    </source>
</evidence>
<sequence length="213" mass="24944">MFRKKRRFPSKVIFFIIACSFIIVGFFAGYYKFTPPQDEKIPFAEENNIQRNERIDNVQQLEESDDAPVNYHEDSIEAETQIVYKTFYTICENTMEEVMTPVSAMVGLNETGFQEYVQNHYPLFEIEKFSSEEVVLFQRKEAVCPNHYNHYLITVNEGYITIYQINENGEKILVEKTAVSAAMLPHVDQEKLKSGILRKTKEEVYQLLEDYSS</sequence>
<reference evidence="3 5" key="1">
    <citation type="submission" date="2016-10" db="EMBL/GenBank/DDBJ databases">
        <title>Complete Genome Sequence of Acetogen Clostridium formicoaceticum ATCC 27076.</title>
        <authorList>
            <person name="Bao T."/>
            <person name="Cheng C."/>
            <person name="Zhao J."/>
            <person name="Yang S.-T."/>
            <person name="Wang J."/>
            <person name="Wang M."/>
        </authorList>
    </citation>
    <scope>NUCLEOTIDE SEQUENCE [LARGE SCALE GENOMIC DNA]</scope>
    <source>
        <strain evidence="3 5">ATCC 27076</strain>
    </source>
</reference>
<evidence type="ECO:0000259" key="2">
    <source>
        <dbReference type="Pfam" id="PF08955"/>
    </source>
</evidence>
<dbReference type="EMBL" id="CP017603">
    <property type="protein sequence ID" value="AOY76934.1"/>
    <property type="molecule type" value="Genomic_DNA"/>
</dbReference>
<dbReference type="Proteomes" id="UP000177894">
    <property type="component" value="Chromosome"/>
</dbReference>
<name>A0AAC9RLA8_9CLOT</name>
<dbReference type="KEGG" id="cfm:BJL90_14355"/>
<keyword evidence="5" id="KW-1185">Reference proteome</keyword>
<accession>A0AAC9RLA8</accession>
<dbReference type="Pfam" id="PF08955">
    <property type="entry name" value="BofC_C"/>
    <property type="match status" value="1"/>
</dbReference>
<evidence type="ECO:0000313" key="3">
    <source>
        <dbReference type="EMBL" id="AOY76934.1"/>
    </source>
</evidence>